<dbReference type="PIRSF" id="PIRSF016210">
    <property type="entry name" value="UCP016210"/>
    <property type="match status" value="1"/>
</dbReference>
<dbReference type="PANTHER" id="PTHR34667:SF1">
    <property type="entry name" value="D-AMINOACYL-TRNA DEACYLASE"/>
    <property type="match status" value="1"/>
</dbReference>
<sequence>MRSLCVGRHRFLPRTPASLVPLLRGRSRPSRAAAAMVTLVVVTADDPASVGPASAFLAMPGWNPGPPVAAGMESFANGAVRLLKHQRSIVEEDYLDRRWEAATGEDIDEVIFLSRHTAVSSRPALTVCRTYGRAAGLGWAGPPNPRIGPWLRLMKRIAQENGLIPEFEITLEATHHGPLVNTPTMFLEIGSTEEYWKRQDAAQAMALVRFSGKDSVLKEVPGKSGNKVLLGLGGGHYVPRHMDIVWKNGVWVGHLLSGYALPMEDPNQQKEDKGEKGIGGAWKQAIKVSYEATKSAFPGGEVIAHLDHKSFKSWQRNAVTSFSTEERIKIGKPEDFF</sequence>
<gene>
    <name evidence="4" type="ORF">MUK42_37362</name>
</gene>
<dbReference type="Proteomes" id="UP001055439">
    <property type="component" value="Chromosome 1"/>
</dbReference>
<dbReference type="FunFam" id="3.40.630.50:FF:000001">
    <property type="entry name" value="D-aminoacyl-tRNA deacylase"/>
    <property type="match status" value="1"/>
</dbReference>
<proteinExistence type="predicted"/>
<dbReference type="EMBL" id="CP097502">
    <property type="protein sequence ID" value="URD76468.1"/>
    <property type="molecule type" value="Genomic_DNA"/>
</dbReference>
<dbReference type="AlphaFoldDB" id="A0A9E7JCV2"/>
<dbReference type="Gene3D" id="3.40.630.50">
    <property type="entry name" value="AF0625-like"/>
    <property type="match status" value="1"/>
</dbReference>
<evidence type="ECO:0000256" key="1">
    <source>
        <dbReference type="ARBA" id="ARBA00022723"/>
    </source>
</evidence>
<evidence type="ECO:0000313" key="4">
    <source>
        <dbReference type="EMBL" id="URD76468.1"/>
    </source>
</evidence>
<evidence type="ECO:0000256" key="3">
    <source>
        <dbReference type="ARBA" id="ARBA00022833"/>
    </source>
</evidence>
<reference evidence="4" key="1">
    <citation type="submission" date="2022-05" db="EMBL/GenBank/DDBJ databases">
        <title>The Musa troglodytarum L. genome provides insights into the mechanism of non-climacteric behaviour and enrichment of carotenoids.</title>
        <authorList>
            <person name="Wang J."/>
        </authorList>
    </citation>
    <scope>NUCLEOTIDE SEQUENCE</scope>
    <source>
        <tissue evidence="4">Leaf</tissue>
    </source>
</reference>
<dbReference type="InterPro" id="IPR007508">
    <property type="entry name" value="DtdA"/>
</dbReference>
<dbReference type="OrthoDB" id="192183at2759"/>
<dbReference type="FunFam" id="3.40.50.10700:FF:000001">
    <property type="entry name" value="D-aminoacyl-tRNA deacylase"/>
    <property type="match status" value="1"/>
</dbReference>
<keyword evidence="2" id="KW-0378">Hydrolase</keyword>
<keyword evidence="3" id="KW-0862">Zinc</keyword>
<keyword evidence="5" id="KW-1185">Reference proteome</keyword>
<dbReference type="SUPFAM" id="SSF142535">
    <property type="entry name" value="AF0625-like"/>
    <property type="match status" value="1"/>
</dbReference>
<dbReference type="GO" id="GO:0046872">
    <property type="term" value="F:metal ion binding"/>
    <property type="evidence" value="ECO:0007669"/>
    <property type="project" value="UniProtKB-KW"/>
</dbReference>
<dbReference type="Gene3D" id="3.40.50.10700">
    <property type="entry name" value="AF0625-like"/>
    <property type="match status" value="1"/>
</dbReference>
<keyword evidence="1" id="KW-0479">Metal-binding</keyword>
<dbReference type="PANTHER" id="PTHR34667">
    <property type="entry name" value="D-AMINOACYL-TRNA DEACYLASE"/>
    <property type="match status" value="1"/>
</dbReference>
<evidence type="ECO:0000256" key="2">
    <source>
        <dbReference type="ARBA" id="ARBA00022801"/>
    </source>
</evidence>
<dbReference type="Pfam" id="PF04414">
    <property type="entry name" value="tRNA_deacylase"/>
    <property type="match status" value="1"/>
</dbReference>
<dbReference type="InterPro" id="IPR018033">
    <property type="entry name" value="Deacylase_DtdA_archaea"/>
</dbReference>
<dbReference type="GO" id="GO:0019478">
    <property type="term" value="P:D-amino acid catabolic process"/>
    <property type="evidence" value="ECO:0007669"/>
    <property type="project" value="InterPro"/>
</dbReference>
<name>A0A9E7JCV2_9LILI</name>
<organism evidence="4 5">
    <name type="scientific">Musa troglodytarum</name>
    <name type="common">fe'i banana</name>
    <dbReference type="NCBI Taxonomy" id="320322"/>
    <lineage>
        <taxon>Eukaryota</taxon>
        <taxon>Viridiplantae</taxon>
        <taxon>Streptophyta</taxon>
        <taxon>Embryophyta</taxon>
        <taxon>Tracheophyta</taxon>
        <taxon>Spermatophyta</taxon>
        <taxon>Magnoliopsida</taxon>
        <taxon>Liliopsida</taxon>
        <taxon>Zingiberales</taxon>
        <taxon>Musaceae</taxon>
        <taxon>Musa</taxon>
    </lineage>
</organism>
<accession>A0A9E7JCV2</accession>
<protein>
    <submittedName>
        <fullName evidence="4">D-aminoacyl-tRNA deacylase</fullName>
    </submittedName>
</protein>
<evidence type="ECO:0000313" key="5">
    <source>
        <dbReference type="Proteomes" id="UP001055439"/>
    </source>
</evidence>
<dbReference type="GO" id="GO:0051499">
    <property type="term" value="F:D-aminoacyl-tRNA deacylase activity"/>
    <property type="evidence" value="ECO:0007669"/>
    <property type="project" value="InterPro"/>
</dbReference>